<proteinExistence type="predicted"/>
<evidence type="ECO:0000313" key="1">
    <source>
        <dbReference type="EMBL" id="SMO71496.1"/>
    </source>
</evidence>
<sequence>MVIVLFLEQRFQNYYAIILRSKKRILNLSKKQHEFRENLF</sequence>
<accession>A0A521DIL9</accession>
<evidence type="ECO:0000313" key="2">
    <source>
        <dbReference type="Proteomes" id="UP000317289"/>
    </source>
</evidence>
<protein>
    <submittedName>
        <fullName evidence="1">Uncharacterized protein</fullName>
    </submittedName>
</protein>
<dbReference type="EMBL" id="FXTA01000003">
    <property type="protein sequence ID" value="SMO71496.1"/>
    <property type="molecule type" value="Genomic_DNA"/>
</dbReference>
<dbReference type="Proteomes" id="UP000317289">
    <property type="component" value="Unassembled WGS sequence"/>
</dbReference>
<gene>
    <name evidence="1" type="ORF">SAMN06265349_103287</name>
</gene>
<dbReference type="AlphaFoldDB" id="A0A521DIL9"/>
<name>A0A521DIL9_9FLAO</name>
<organism evidence="1 2">
    <name type="scientific">Flavobacterium resistens</name>
    <dbReference type="NCBI Taxonomy" id="443612"/>
    <lineage>
        <taxon>Bacteria</taxon>
        <taxon>Pseudomonadati</taxon>
        <taxon>Bacteroidota</taxon>
        <taxon>Flavobacteriia</taxon>
        <taxon>Flavobacteriales</taxon>
        <taxon>Flavobacteriaceae</taxon>
        <taxon>Flavobacterium</taxon>
    </lineage>
</organism>
<reference evidence="1 2" key="1">
    <citation type="submission" date="2017-05" db="EMBL/GenBank/DDBJ databases">
        <authorList>
            <person name="Varghese N."/>
            <person name="Submissions S."/>
        </authorList>
    </citation>
    <scope>NUCLEOTIDE SEQUENCE [LARGE SCALE GENOMIC DNA]</scope>
    <source>
        <strain evidence="1 2">DSM 19382</strain>
    </source>
</reference>